<proteinExistence type="inferred from homology"/>
<evidence type="ECO:0000256" key="3">
    <source>
        <dbReference type="ARBA" id="ARBA00022180"/>
    </source>
</evidence>
<keyword evidence="11 14" id="KW-0406">Ion transport</keyword>
<evidence type="ECO:0000256" key="2">
    <source>
        <dbReference type="ARBA" id="ARBA00008958"/>
    </source>
</evidence>
<evidence type="ECO:0000256" key="8">
    <source>
        <dbReference type="ARBA" id="ARBA00022837"/>
    </source>
</evidence>
<keyword evidence="9 14" id="KW-0809">Transit peptide</keyword>
<dbReference type="GO" id="GO:0036444">
    <property type="term" value="P:calcium import into the mitochondrion"/>
    <property type="evidence" value="ECO:0007669"/>
    <property type="project" value="UniProtKB-UniRule"/>
</dbReference>
<evidence type="ECO:0000256" key="5">
    <source>
        <dbReference type="ARBA" id="ARBA00022568"/>
    </source>
</evidence>
<comment type="subcellular location">
    <subcellularLocation>
        <location evidence="1 14">Mitochondrion inner membrane</location>
        <topology evidence="1 14">Single-pass membrane protein</topology>
    </subcellularLocation>
</comment>
<keyword evidence="13" id="KW-0472">Membrane</keyword>
<name>A0A3M6U7Z5_POCDA</name>
<evidence type="ECO:0000256" key="11">
    <source>
        <dbReference type="ARBA" id="ARBA00023065"/>
    </source>
</evidence>
<evidence type="ECO:0000256" key="4">
    <source>
        <dbReference type="ARBA" id="ARBA00022448"/>
    </source>
</evidence>
<protein>
    <recommendedName>
        <fullName evidence="3 14">Essential MCU regulator, mitochondrial</fullName>
    </recommendedName>
    <alternativeName>
        <fullName evidence="14">Single-pass membrane protein with aspartate-rich tail 1, mitochondrial</fullName>
    </alternativeName>
</protein>
<evidence type="ECO:0000256" key="13">
    <source>
        <dbReference type="ARBA" id="ARBA00023136"/>
    </source>
</evidence>
<evidence type="ECO:0000256" key="12">
    <source>
        <dbReference type="ARBA" id="ARBA00023128"/>
    </source>
</evidence>
<dbReference type="Pfam" id="PF10161">
    <property type="entry name" value="DDDD"/>
    <property type="match status" value="1"/>
</dbReference>
<evidence type="ECO:0000256" key="10">
    <source>
        <dbReference type="ARBA" id="ARBA00022989"/>
    </source>
</evidence>
<comment type="similarity">
    <text evidence="2 14">Belongs to the SMDT1/EMRE family.</text>
</comment>
<gene>
    <name evidence="16" type="ORF">pdam_00008580</name>
</gene>
<keyword evidence="8 14" id="KW-0106">Calcium</keyword>
<evidence type="ECO:0000256" key="14">
    <source>
        <dbReference type="RuleBase" id="RU369077"/>
    </source>
</evidence>
<keyword evidence="6" id="KW-0812">Transmembrane</keyword>
<keyword evidence="4 14" id="KW-0813">Transport</keyword>
<keyword evidence="10" id="KW-1133">Transmembrane helix</keyword>
<keyword evidence="5 14" id="KW-0109">Calcium transport</keyword>
<keyword evidence="17" id="KW-1185">Reference proteome</keyword>
<evidence type="ECO:0000256" key="7">
    <source>
        <dbReference type="ARBA" id="ARBA00022792"/>
    </source>
</evidence>
<dbReference type="AlphaFoldDB" id="A0A3M6U7Z5"/>
<evidence type="ECO:0000256" key="1">
    <source>
        <dbReference type="ARBA" id="ARBA00004434"/>
    </source>
</evidence>
<dbReference type="GO" id="GO:0051560">
    <property type="term" value="P:mitochondrial calcium ion homeostasis"/>
    <property type="evidence" value="ECO:0007669"/>
    <property type="project" value="UniProtKB-UniRule"/>
</dbReference>
<evidence type="ECO:0000256" key="9">
    <source>
        <dbReference type="ARBA" id="ARBA00022946"/>
    </source>
</evidence>
<dbReference type="PANTHER" id="PTHR33904">
    <property type="entry name" value="ESSENTIAL MCU REGULATOR, MITOCHONDRIAL"/>
    <property type="match status" value="1"/>
</dbReference>
<sequence>MKFKSSVCLVVLAIVILYCVHGGVAGQHREDCVKKEEPEPHKIFVTITITESAHHWSVALLLLHVAVHKIHLPNDHRLRFTSATMLRLWIRSARILHHHHVTSLMRSTSTCSTSGAVLSKPESKRFGLVKVTCVVIPFLYVGGIISREGAAWLEENDIFSPEDDD</sequence>
<comment type="subunit">
    <text evidence="14">Component of the uniplex complex. Interacts (via the transmembrane region) with MCU (via the first transmembrane region); the interaction is direct.</text>
</comment>
<evidence type="ECO:0000256" key="6">
    <source>
        <dbReference type="ARBA" id="ARBA00022692"/>
    </source>
</evidence>
<dbReference type="InterPro" id="IPR018782">
    <property type="entry name" value="MCU_reg"/>
</dbReference>
<evidence type="ECO:0000256" key="15">
    <source>
        <dbReference type="SAM" id="SignalP"/>
    </source>
</evidence>
<evidence type="ECO:0000313" key="17">
    <source>
        <dbReference type="Proteomes" id="UP000275408"/>
    </source>
</evidence>
<keyword evidence="12 14" id="KW-0496">Mitochondrion</keyword>
<keyword evidence="15" id="KW-0732">Signal</keyword>
<dbReference type="GO" id="GO:1990246">
    <property type="term" value="C:uniplex complex"/>
    <property type="evidence" value="ECO:0007669"/>
    <property type="project" value="UniProtKB-UniRule"/>
</dbReference>
<comment type="function">
    <text evidence="14">Essential regulatory subunit of the mitochondrial calcium uniporter complex (uniplex), a complex that mediates calcium uptake into mitochondria.</text>
</comment>
<feature type="signal peptide" evidence="15">
    <location>
        <begin position="1"/>
        <end position="22"/>
    </location>
</feature>
<dbReference type="EMBL" id="RCHS01002064">
    <property type="protein sequence ID" value="RMX49706.1"/>
    <property type="molecule type" value="Genomic_DNA"/>
</dbReference>
<reference evidence="16 17" key="1">
    <citation type="journal article" date="2018" name="Sci. Rep.">
        <title>Comparative analysis of the Pocillopora damicornis genome highlights role of immune system in coral evolution.</title>
        <authorList>
            <person name="Cunning R."/>
            <person name="Bay R.A."/>
            <person name="Gillette P."/>
            <person name="Baker A.C."/>
            <person name="Traylor-Knowles N."/>
        </authorList>
    </citation>
    <scope>NUCLEOTIDE SEQUENCE [LARGE SCALE GENOMIC DNA]</scope>
    <source>
        <strain evidence="16">RSMAS</strain>
        <tissue evidence="16">Whole animal</tissue>
    </source>
</reference>
<dbReference type="STRING" id="46731.A0A3M6U7Z5"/>
<dbReference type="Proteomes" id="UP000275408">
    <property type="component" value="Unassembled WGS sequence"/>
</dbReference>
<evidence type="ECO:0000313" key="16">
    <source>
        <dbReference type="EMBL" id="RMX49706.1"/>
    </source>
</evidence>
<keyword evidence="7 14" id="KW-0999">Mitochondrion inner membrane</keyword>
<organism evidence="16 17">
    <name type="scientific">Pocillopora damicornis</name>
    <name type="common">Cauliflower coral</name>
    <name type="synonym">Millepora damicornis</name>
    <dbReference type="NCBI Taxonomy" id="46731"/>
    <lineage>
        <taxon>Eukaryota</taxon>
        <taxon>Metazoa</taxon>
        <taxon>Cnidaria</taxon>
        <taxon>Anthozoa</taxon>
        <taxon>Hexacorallia</taxon>
        <taxon>Scleractinia</taxon>
        <taxon>Astrocoeniina</taxon>
        <taxon>Pocilloporidae</taxon>
        <taxon>Pocillopora</taxon>
    </lineage>
</organism>
<comment type="caution">
    <text evidence="16">The sequence shown here is derived from an EMBL/GenBank/DDBJ whole genome shotgun (WGS) entry which is preliminary data.</text>
</comment>
<dbReference type="PANTHER" id="PTHR33904:SF1">
    <property type="entry name" value="ESSENTIAL MCU REGULATOR, MITOCHONDRIAL"/>
    <property type="match status" value="1"/>
</dbReference>
<accession>A0A3M6U7Z5</accession>
<feature type="chain" id="PRO_5018054015" description="Essential MCU regulator, mitochondrial" evidence="15">
    <location>
        <begin position="23"/>
        <end position="165"/>
    </location>
</feature>